<dbReference type="SUPFAM" id="SSF52402">
    <property type="entry name" value="Adenine nucleotide alpha hydrolases-like"/>
    <property type="match status" value="1"/>
</dbReference>
<reference evidence="11 12" key="1">
    <citation type="submission" date="2024-04" db="EMBL/GenBank/DDBJ databases">
        <title>Human intestinal bacterial collection.</title>
        <authorList>
            <person name="Pauvert C."/>
            <person name="Hitch T.C.A."/>
            <person name="Clavel T."/>
        </authorList>
    </citation>
    <scope>NUCLEOTIDE SEQUENCE [LARGE SCALE GENOMIC DNA]</scope>
    <source>
        <strain evidence="11 12">CLA-AA-H161</strain>
    </source>
</reference>
<name>A0ABV1CP57_9FIRM</name>
<dbReference type="InterPro" id="IPR041856">
    <property type="entry name" value="NAD+_synth_C"/>
</dbReference>
<evidence type="ECO:0000256" key="5">
    <source>
        <dbReference type="ARBA" id="ARBA00022840"/>
    </source>
</evidence>
<protein>
    <recommendedName>
        <fullName evidence="7 8">Glutamine-dependent NAD(+) synthetase</fullName>
        <ecNumber evidence="7 8">6.3.5.1</ecNumber>
    </recommendedName>
    <alternativeName>
        <fullName evidence="7 8">NAD(+) synthase [glutamine-hydrolyzing]</fullName>
    </alternativeName>
</protein>
<dbReference type="CDD" id="cd07570">
    <property type="entry name" value="GAT_Gln-NAD-synth"/>
    <property type="match status" value="1"/>
</dbReference>
<dbReference type="InterPro" id="IPR036526">
    <property type="entry name" value="C-N_Hydrolase_sf"/>
</dbReference>
<evidence type="ECO:0000313" key="11">
    <source>
        <dbReference type="EMBL" id="MEQ2413710.1"/>
    </source>
</evidence>
<keyword evidence="12" id="KW-1185">Reference proteome</keyword>
<evidence type="ECO:0000256" key="2">
    <source>
        <dbReference type="ARBA" id="ARBA00007145"/>
    </source>
</evidence>
<dbReference type="CDD" id="cd00553">
    <property type="entry name" value="NAD_synthase"/>
    <property type="match status" value="1"/>
</dbReference>
<dbReference type="Pfam" id="PF02540">
    <property type="entry name" value="NAD_synthase"/>
    <property type="match status" value="1"/>
</dbReference>
<dbReference type="PANTHER" id="PTHR23090:SF9">
    <property type="entry name" value="GLUTAMINE-DEPENDENT NAD(+) SYNTHETASE"/>
    <property type="match status" value="1"/>
</dbReference>
<comment type="caution">
    <text evidence="11">The sequence shown here is derived from an EMBL/GenBank/DDBJ whole genome shotgun (WGS) entry which is preliminary data.</text>
</comment>
<feature type="binding site" evidence="7">
    <location>
        <position position="121"/>
    </location>
    <ligand>
        <name>L-glutamine</name>
        <dbReference type="ChEBI" id="CHEBI:58359"/>
    </ligand>
</feature>
<feature type="binding site" evidence="7">
    <location>
        <position position="465"/>
    </location>
    <ligand>
        <name>deamido-NAD(+)</name>
        <dbReference type="ChEBI" id="CHEBI:58437"/>
        <note>ligand shared between two neighboring subunits</note>
    </ligand>
</feature>
<gene>
    <name evidence="7" type="primary">nadE</name>
    <name evidence="11" type="ORF">AAAX94_11875</name>
</gene>
<feature type="binding site" evidence="7">
    <location>
        <begin position="350"/>
        <end position="357"/>
    </location>
    <ligand>
        <name>ATP</name>
        <dbReference type="ChEBI" id="CHEBI:30616"/>
    </ligand>
</feature>
<dbReference type="InterPro" id="IPR003694">
    <property type="entry name" value="NAD_synthase"/>
</dbReference>
<dbReference type="EMBL" id="JBBNFW010000177">
    <property type="protein sequence ID" value="MEQ2413710.1"/>
    <property type="molecule type" value="Genomic_DNA"/>
</dbReference>
<feature type="active site" description="For glutaminase activity" evidence="7">
    <location>
        <position position="115"/>
    </location>
</feature>
<comment type="function">
    <text evidence="7">Catalyzes the ATP-dependent amidation of deamido-NAD to form NAD. Uses L-glutamine as a nitrogen source.</text>
</comment>
<dbReference type="Pfam" id="PF00795">
    <property type="entry name" value="CN_hydrolase"/>
    <property type="match status" value="1"/>
</dbReference>
<dbReference type="InterPro" id="IPR014729">
    <property type="entry name" value="Rossmann-like_a/b/a_fold"/>
</dbReference>
<comment type="similarity">
    <text evidence="2 7 8">In the C-terminal section; belongs to the NAD synthetase family.</text>
</comment>
<dbReference type="PROSITE" id="PS50263">
    <property type="entry name" value="CN_HYDROLASE"/>
    <property type="match status" value="1"/>
</dbReference>
<feature type="domain" description="CN hydrolase" evidence="10">
    <location>
        <begin position="6"/>
        <end position="268"/>
    </location>
</feature>
<dbReference type="Gene3D" id="1.10.10.1140">
    <property type="entry name" value="Glutamine-dependent NAD+ synthetase, C-terminal domain"/>
    <property type="match status" value="1"/>
</dbReference>
<evidence type="ECO:0000256" key="4">
    <source>
        <dbReference type="ARBA" id="ARBA00022741"/>
    </source>
</evidence>
<comment type="pathway">
    <text evidence="1 7 8">Cofactor biosynthesis; NAD(+) biosynthesis; NAD(+) from deamido-NAD(+) (L-Gln route): step 1/1.</text>
</comment>
<dbReference type="Gene3D" id="3.40.50.620">
    <property type="entry name" value="HUPs"/>
    <property type="match status" value="1"/>
</dbReference>
<evidence type="ECO:0000259" key="10">
    <source>
        <dbReference type="PROSITE" id="PS50263"/>
    </source>
</evidence>
<dbReference type="InterPro" id="IPR003010">
    <property type="entry name" value="C-N_Hydrolase"/>
</dbReference>
<dbReference type="InterPro" id="IPR022310">
    <property type="entry name" value="NAD/GMP_synthase"/>
</dbReference>
<evidence type="ECO:0000256" key="9">
    <source>
        <dbReference type="RuleBase" id="RU003811"/>
    </source>
</evidence>
<feature type="binding site" evidence="7">
    <location>
        <position position="460"/>
    </location>
    <ligand>
        <name>ATP</name>
        <dbReference type="ChEBI" id="CHEBI:30616"/>
    </ligand>
</feature>
<comment type="similarity">
    <text evidence="9">Belongs to the NAD synthetase family.</text>
</comment>
<feature type="binding site" evidence="7">
    <location>
        <position position="436"/>
    </location>
    <ligand>
        <name>deamido-NAD(+)</name>
        <dbReference type="ChEBI" id="CHEBI:58437"/>
        <note>ligand shared between two neighboring subunits</note>
    </ligand>
</feature>
<evidence type="ECO:0000256" key="1">
    <source>
        <dbReference type="ARBA" id="ARBA00005188"/>
    </source>
</evidence>
<feature type="active site" description="Proton acceptor; for glutaminase activity" evidence="7">
    <location>
        <position position="46"/>
    </location>
</feature>
<evidence type="ECO:0000256" key="7">
    <source>
        <dbReference type="HAMAP-Rule" id="MF_02090"/>
    </source>
</evidence>
<dbReference type="EC" id="6.3.5.1" evidence="7 8"/>
<sequence length="636" mass="70951">MNQGFIKVAAGTPGVTVADCRANTKAILEMIKEMEAQHAKIMVFPELCITGYTCQDLFLQRRLLDSAWESLLALAEETQDVDALIFVGLPVRKNGKLYNAAAVLNHGNILGFVPKTHIPNYNEFYEQRHFSSGEDVWDEITIGEESVPFGSSLIFSCEELPELTVGAELCEDLWVPLPPSVKLAMSGAHIIVNLSASDEMVGKDSYRRDLVKGQSARLICGYIYATAGEGESSQDLVFGGQNLIAENGVLLAEAKRFQNSVIYGEIDVQRLADERRRISTYPSADSAECQMVPFDVEIEETSLTRNFAPYPFVPSVKEERDMRCEEILNIQAMGLKKRMSHIHCQKAMVGLSGGLDSTLALLVIARAFSMMGLPSENIRCITMPCFGTTDRTYQNACKLSQCLGATLTEVNIKEAVNIHFRDIGHDDSVHDVTYENCQARERTQILMDMANQEGALLVGTGDLSELALGWATYNGDHMSMYGVNASVPKTLVRHLVRYYADTCGEKELEEVLLDILDTPVSPELLPPKDGKIAQKTEDLVGPYELHDFYLYYMLRAGFEPDKIYRIACCTFENTYDKETILKWLKTFYRRFFAQQFKRSCLPDGPKVGSVALSPRGDLRMPSDASAAVWMEVLDNL</sequence>
<dbReference type="SUPFAM" id="SSF56317">
    <property type="entry name" value="Carbon-nitrogen hydrolase"/>
    <property type="match status" value="1"/>
</dbReference>
<proteinExistence type="inferred from homology"/>
<dbReference type="PANTHER" id="PTHR23090">
    <property type="entry name" value="NH 3 /GLUTAMINE-DEPENDENT NAD + SYNTHETASE"/>
    <property type="match status" value="1"/>
</dbReference>
<keyword evidence="5 7" id="KW-0067">ATP-binding</keyword>
<dbReference type="GO" id="GO:0008795">
    <property type="term" value="F:NAD+ synthase activity"/>
    <property type="evidence" value="ECO:0007669"/>
    <property type="project" value="UniProtKB-EC"/>
</dbReference>
<keyword evidence="4 7" id="KW-0547">Nucleotide-binding</keyword>
<organism evidence="11 12">
    <name type="scientific">Blautia acetigignens</name>
    <dbReference type="NCBI Taxonomy" id="2981783"/>
    <lineage>
        <taxon>Bacteria</taxon>
        <taxon>Bacillati</taxon>
        <taxon>Bacillota</taxon>
        <taxon>Clostridia</taxon>
        <taxon>Lachnospirales</taxon>
        <taxon>Lachnospiraceae</taxon>
        <taxon>Blautia</taxon>
    </lineage>
</organism>
<dbReference type="Gene3D" id="3.60.110.10">
    <property type="entry name" value="Carbon-nitrogen hydrolase"/>
    <property type="match status" value="1"/>
</dbReference>
<feature type="binding site" evidence="7">
    <location>
        <begin position="470"/>
        <end position="473"/>
    </location>
    <ligand>
        <name>deamido-NAD(+)</name>
        <dbReference type="ChEBI" id="CHEBI:58437"/>
        <note>ligand shared between two neighboring subunits</note>
    </ligand>
</feature>
<evidence type="ECO:0000313" key="12">
    <source>
        <dbReference type="Proteomes" id="UP001470752"/>
    </source>
</evidence>
<dbReference type="HAMAP" id="MF_02090">
    <property type="entry name" value="NadE_glutamine_dep"/>
    <property type="match status" value="1"/>
</dbReference>
<dbReference type="InterPro" id="IPR014445">
    <property type="entry name" value="Gln-dep_NAD_synthase"/>
</dbReference>
<dbReference type="NCBIfam" id="NF002730">
    <property type="entry name" value="PRK02628.1"/>
    <property type="match status" value="1"/>
</dbReference>
<feature type="active site" description="Nucleophile; for glutaminase activity" evidence="7">
    <location>
        <position position="170"/>
    </location>
</feature>
<dbReference type="PIRSF" id="PIRSF006630">
    <property type="entry name" value="NADS_GAT"/>
    <property type="match status" value="1"/>
</dbReference>
<dbReference type="Proteomes" id="UP001470752">
    <property type="component" value="Unassembled WGS sequence"/>
</dbReference>
<keyword evidence="3 7" id="KW-0436">Ligase</keyword>
<evidence type="ECO:0000256" key="6">
    <source>
        <dbReference type="ARBA" id="ARBA00023027"/>
    </source>
</evidence>
<feature type="binding site" evidence="7">
    <location>
        <position position="197"/>
    </location>
    <ligand>
        <name>L-glutamine</name>
        <dbReference type="ChEBI" id="CHEBI:58359"/>
    </ligand>
</feature>
<dbReference type="NCBIfam" id="TIGR00552">
    <property type="entry name" value="nadE"/>
    <property type="match status" value="1"/>
</dbReference>
<accession>A0ABV1CP57</accession>
<feature type="binding site" evidence="7">
    <location>
        <position position="597"/>
    </location>
    <ligand>
        <name>deamido-NAD(+)</name>
        <dbReference type="ChEBI" id="CHEBI:58437"/>
        <note>ligand shared between two neighboring subunits</note>
    </ligand>
</feature>
<evidence type="ECO:0000256" key="3">
    <source>
        <dbReference type="ARBA" id="ARBA00022598"/>
    </source>
</evidence>
<feature type="binding site" evidence="7">
    <location>
        <position position="203"/>
    </location>
    <ligand>
        <name>L-glutamine</name>
        <dbReference type="ChEBI" id="CHEBI:58359"/>
    </ligand>
</feature>
<dbReference type="RefSeq" id="WP_173766071.1">
    <property type="nucleotide sequence ID" value="NZ_JBBNFW010000177.1"/>
</dbReference>
<evidence type="ECO:0000256" key="8">
    <source>
        <dbReference type="PIRNR" id="PIRNR006630"/>
    </source>
</evidence>
<keyword evidence="6 7" id="KW-0520">NAD</keyword>
<comment type="catalytic activity">
    <reaction evidence="7 8">
        <text>deamido-NAD(+) + L-glutamine + ATP + H2O = L-glutamate + AMP + diphosphate + NAD(+) + H(+)</text>
        <dbReference type="Rhea" id="RHEA:24384"/>
        <dbReference type="ChEBI" id="CHEBI:15377"/>
        <dbReference type="ChEBI" id="CHEBI:15378"/>
        <dbReference type="ChEBI" id="CHEBI:29985"/>
        <dbReference type="ChEBI" id="CHEBI:30616"/>
        <dbReference type="ChEBI" id="CHEBI:33019"/>
        <dbReference type="ChEBI" id="CHEBI:57540"/>
        <dbReference type="ChEBI" id="CHEBI:58359"/>
        <dbReference type="ChEBI" id="CHEBI:58437"/>
        <dbReference type="ChEBI" id="CHEBI:456215"/>
        <dbReference type="EC" id="6.3.5.1"/>
    </reaction>
</comment>